<reference evidence="2 3" key="1">
    <citation type="submission" date="2014-04" db="EMBL/GenBank/DDBJ databases">
        <authorList>
            <consortium name="DOE Joint Genome Institute"/>
            <person name="Kuo A."/>
            <person name="Gay G."/>
            <person name="Dore J."/>
            <person name="Kohler A."/>
            <person name="Nagy L.G."/>
            <person name="Floudas D."/>
            <person name="Copeland A."/>
            <person name="Barry K.W."/>
            <person name="Cichocki N."/>
            <person name="Veneault-Fourrey C."/>
            <person name="LaButti K."/>
            <person name="Lindquist E.A."/>
            <person name="Lipzen A."/>
            <person name="Lundell T."/>
            <person name="Morin E."/>
            <person name="Murat C."/>
            <person name="Sun H."/>
            <person name="Tunlid A."/>
            <person name="Henrissat B."/>
            <person name="Grigoriev I.V."/>
            <person name="Hibbett D.S."/>
            <person name="Martin F."/>
            <person name="Nordberg H.P."/>
            <person name="Cantor M.N."/>
            <person name="Hua S.X."/>
        </authorList>
    </citation>
    <scope>NUCLEOTIDE SEQUENCE [LARGE SCALE GENOMIC DNA]</scope>
    <source>
        <strain evidence="3">h7</strain>
    </source>
</reference>
<feature type="transmembrane region" description="Helical" evidence="1">
    <location>
        <begin position="47"/>
        <end position="65"/>
    </location>
</feature>
<reference evidence="3" key="2">
    <citation type="submission" date="2015-01" db="EMBL/GenBank/DDBJ databases">
        <title>Evolutionary Origins and Diversification of the Mycorrhizal Mutualists.</title>
        <authorList>
            <consortium name="DOE Joint Genome Institute"/>
            <consortium name="Mycorrhizal Genomics Consortium"/>
            <person name="Kohler A."/>
            <person name="Kuo A."/>
            <person name="Nagy L.G."/>
            <person name="Floudas D."/>
            <person name="Copeland A."/>
            <person name="Barry K.W."/>
            <person name="Cichocki N."/>
            <person name="Veneault-Fourrey C."/>
            <person name="LaButti K."/>
            <person name="Lindquist E.A."/>
            <person name="Lipzen A."/>
            <person name="Lundell T."/>
            <person name="Morin E."/>
            <person name="Murat C."/>
            <person name="Riley R."/>
            <person name="Ohm R."/>
            <person name="Sun H."/>
            <person name="Tunlid A."/>
            <person name="Henrissat B."/>
            <person name="Grigoriev I.V."/>
            <person name="Hibbett D.S."/>
            <person name="Martin F."/>
        </authorList>
    </citation>
    <scope>NUCLEOTIDE SEQUENCE [LARGE SCALE GENOMIC DNA]</scope>
    <source>
        <strain evidence="3">h7</strain>
    </source>
</reference>
<sequence>MSSVHPQRGLIVRTVSNIIHALVAAVGRLDKSLSPAVTIQRLRAHKFTVGDSIYLFHIALAAFWITLMQDPAYPNKLAIPIIALLIPFASQAVASFIHRRWKDWAVAAMGMGEGAQDLPPVVFIDVKENPASRSLARGRKDISFLGWRLLPTYPLEERMRLLARVHPFSMARMRVKTRRHHVDKIALSSSPRLNVPPSYSLQQTASTMSALCPLALTLRGCDLRYRSKSVAATYGTVARAWRSVGSIEMDYDGDESMGAAQSTIMRTGNHRQPTTTSTQLTFVRKNDEDLAFRREIEKFPRGVACEDGGG</sequence>
<organism evidence="2 3">
    <name type="scientific">Hebeloma cylindrosporum</name>
    <dbReference type="NCBI Taxonomy" id="76867"/>
    <lineage>
        <taxon>Eukaryota</taxon>
        <taxon>Fungi</taxon>
        <taxon>Dikarya</taxon>
        <taxon>Basidiomycota</taxon>
        <taxon>Agaricomycotina</taxon>
        <taxon>Agaricomycetes</taxon>
        <taxon>Agaricomycetidae</taxon>
        <taxon>Agaricales</taxon>
        <taxon>Agaricineae</taxon>
        <taxon>Hymenogastraceae</taxon>
        <taxon>Hebeloma</taxon>
    </lineage>
</organism>
<gene>
    <name evidence="2" type="ORF">M413DRAFT_25561</name>
</gene>
<keyword evidence="3" id="KW-1185">Reference proteome</keyword>
<dbReference type="Proteomes" id="UP000053424">
    <property type="component" value="Unassembled WGS sequence"/>
</dbReference>
<protein>
    <submittedName>
        <fullName evidence="2">Uncharacterized protein</fullName>
    </submittedName>
</protein>
<dbReference type="EMBL" id="KN831774">
    <property type="protein sequence ID" value="KIM44082.1"/>
    <property type="molecule type" value="Genomic_DNA"/>
</dbReference>
<keyword evidence="1" id="KW-0472">Membrane</keyword>
<accession>A0A0C2YSW4</accession>
<keyword evidence="1" id="KW-1133">Transmembrane helix</keyword>
<dbReference type="AlphaFoldDB" id="A0A0C2YSW4"/>
<name>A0A0C2YSW4_HEBCY</name>
<feature type="transmembrane region" description="Helical" evidence="1">
    <location>
        <begin position="77"/>
        <end position="97"/>
    </location>
</feature>
<dbReference type="OrthoDB" id="3314983at2759"/>
<dbReference type="HOGENOM" id="CLU_897313_0_0_1"/>
<dbReference type="STRING" id="686832.A0A0C2YSW4"/>
<proteinExistence type="predicted"/>
<keyword evidence="1" id="KW-0812">Transmembrane</keyword>
<evidence type="ECO:0000313" key="2">
    <source>
        <dbReference type="EMBL" id="KIM44082.1"/>
    </source>
</evidence>
<evidence type="ECO:0000313" key="3">
    <source>
        <dbReference type="Proteomes" id="UP000053424"/>
    </source>
</evidence>
<evidence type="ECO:0000256" key="1">
    <source>
        <dbReference type="SAM" id="Phobius"/>
    </source>
</evidence>